<keyword evidence="1" id="KW-0732">Signal</keyword>
<evidence type="ECO:0000313" key="2">
    <source>
        <dbReference type="EMBL" id="KAF9889005.1"/>
    </source>
</evidence>
<feature type="signal peptide" evidence="1">
    <location>
        <begin position="1"/>
        <end position="20"/>
    </location>
</feature>
<evidence type="ECO:0000256" key="1">
    <source>
        <dbReference type="SAM" id="SignalP"/>
    </source>
</evidence>
<sequence>MVSFIASLVTAVLAAHAATATSTPTVGPQHCHAAGEFGNHADVLARVQQFGASMACRKKGGPISSGDSPLPWFVTGANVQPGYHYEISWVDGCEGESQNSLTPVEGATCDDLLIGSWKNCNNDGAGGWIDAGCVRYKFWPSS</sequence>
<dbReference type="AlphaFoldDB" id="A0AAD4CM18"/>
<gene>
    <name evidence="2" type="ORF">FE257_007982</name>
</gene>
<reference evidence="2" key="2">
    <citation type="submission" date="2020-02" db="EMBL/GenBank/DDBJ databases">
        <authorList>
            <person name="Gilchrist C.L.M."/>
            <person name="Chooi Y.-H."/>
        </authorList>
    </citation>
    <scope>NUCLEOTIDE SEQUENCE</scope>
    <source>
        <strain evidence="2">MST-FP2251</strain>
    </source>
</reference>
<organism evidence="2 3">
    <name type="scientific">Aspergillus nanangensis</name>
    <dbReference type="NCBI Taxonomy" id="2582783"/>
    <lineage>
        <taxon>Eukaryota</taxon>
        <taxon>Fungi</taxon>
        <taxon>Dikarya</taxon>
        <taxon>Ascomycota</taxon>
        <taxon>Pezizomycotina</taxon>
        <taxon>Eurotiomycetes</taxon>
        <taxon>Eurotiomycetidae</taxon>
        <taxon>Eurotiales</taxon>
        <taxon>Aspergillaceae</taxon>
        <taxon>Aspergillus</taxon>
        <taxon>Aspergillus subgen. Circumdati</taxon>
    </lineage>
</organism>
<dbReference type="EMBL" id="VCAU01000040">
    <property type="protein sequence ID" value="KAF9889005.1"/>
    <property type="molecule type" value="Genomic_DNA"/>
</dbReference>
<protein>
    <submittedName>
        <fullName evidence="2">Uncharacterized protein</fullName>
    </submittedName>
</protein>
<reference evidence="2" key="1">
    <citation type="journal article" date="2019" name="Beilstein J. Org. Chem.">
        <title>Nanangenines: drimane sesquiterpenoids as the dominant metabolite cohort of a novel Australian fungus, Aspergillus nanangensis.</title>
        <authorList>
            <person name="Lacey H.J."/>
            <person name="Gilchrist C.L.M."/>
            <person name="Crombie A."/>
            <person name="Kalaitzis J.A."/>
            <person name="Vuong D."/>
            <person name="Rutledge P.J."/>
            <person name="Turner P."/>
            <person name="Pitt J.I."/>
            <person name="Lacey E."/>
            <person name="Chooi Y.H."/>
            <person name="Piggott A.M."/>
        </authorList>
    </citation>
    <scope>NUCLEOTIDE SEQUENCE</scope>
    <source>
        <strain evidence="2">MST-FP2251</strain>
    </source>
</reference>
<proteinExistence type="predicted"/>
<name>A0AAD4CM18_ASPNN</name>
<accession>A0AAD4CM18</accession>
<evidence type="ECO:0000313" key="3">
    <source>
        <dbReference type="Proteomes" id="UP001194746"/>
    </source>
</evidence>
<dbReference type="Proteomes" id="UP001194746">
    <property type="component" value="Unassembled WGS sequence"/>
</dbReference>
<keyword evidence="3" id="KW-1185">Reference proteome</keyword>
<feature type="chain" id="PRO_5042137942" evidence="1">
    <location>
        <begin position="21"/>
        <end position="142"/>
    </location>
</feature>
<comment type="caution">
    <text evidence="2">The sequence shown here is derived from an EMBL/GenBank/DDBJ whole genome shotgun (WGS) entry which is preliminary data.</text>
</comment>